<organism evidence="1 2">
    <name type="scientific">Trifolium pratense</name>
    <name type="common">Red clover</name>
    <dbReference type="NCBI Taxonomy" id="57577"/>
    <lineage>
        <taxon>Eukaryota</taxon>
        <taxon>Viridiplantae</taxon>
        <taxon>Streptophyta</taxon>
        <taxon>Embryophyta</taxon>
        <taxon>Tracheophyta</taxon>
        <taxon>Spermatophyta</taxon>
        <taxon>Magnoliopsida</taxon>
        <taxon>eudicotyledons</taxon>
        <taxon>Gunneridae</taxon>
        <taxon>Pentapetalae</taxon>
        <taxon>rosids</taxon>
        <taxon>fabids</taxon>
        <taxon>Fabales</taxon>
        <taxon>Fabaceae</taxon>
        <taxon>Papilionoideae</taxon>
        <taxon>50 kb inversion clade</taxon>
        <taxon>NPAAA clade</taxon>
        <taxon>Hologalegina</taxon>
        <taxon>IRL clade</taxon>
        <taxon>Trifolieae</taxon>
        <taxon>Trifolium</taxon>
    </lineage>
</organism>
<protein>
    <submittedName>
        <fullName evidence="1">Uncharacterized protein</fullName>
    </submittedName>
</protein>
<name>A0ACB0J8U2_TRIPR</name>
<comment type="caution">
    <text evidence="1">The sequence shown here is derived from an EMBL/GenBank/DDBJ whole genome shotgun (WGS) entry which is preliminary data.</text>
</comment>
<gene>
    <name evidence="1" type="ORF">MILVUS5_LOCUS10003</name>
</gene>
<reference evidence="1" key="1">
    <citation type="submission" date="2023-10" db="EMBL/GenBank/DDBJ databases">
        <authorList>
            <person name="Rodriguez Cubillos JULIANA M."/>
            <person name="De Vega J."/>
        </authorList>
    </citation>
    <scope>NUCLEOTIDE SEQUENCE</scope>
</reference>
<proteinExistence type="predicted"/>
<accession>A0ACB0J8U2</accession>
<evidence type="ECO:0000313" key="2">
    <source>
        <dbReference type="Proteomes" id="UP001177021"/>
    </source>
</evidence>
<keyword evidence="2" id="KW-1185">Reference proteome</keyword>
<sequence length="1962" mass="223928">MVARVNGFVKPTDVILFYKEDNNFKIWLDKAKSIASVPPTPPSANVGLSVGEKTLPCWFPTRIYPDKEKIDVCSKWINKYGSNIDFQKPGSITNLKKQATSFVFKWSDGRWFIHSGINVARVNGFVKPTDVILFYKEENNFKIWLDKAKSIASVPPTPPSAKVNVPEVRVKASRHFKTTIYPDKNAIKVCPEFLNHWYKELDFEESGCIINAATNKSTAVKFKPKDGLWFLSSGRRVAMNNGIMKPMIIVLYLEGGVNRFSMYPAYGENMTPTPTNYDPIVISSDEDMIHEEHGDVINQPEVEDPVDPSSYYMFDVKMSESAVRTNQVFHFPNKTSKYVLWDKQTMIRLRDLATGRVYPCTIITSGRYTHEKYLGDGWYDFKFDKDLRVGDTLRCEIDEDARFMNVEEEIKICPEFLTNWGHKINFKRHGYIINKNDVRTLILFSKNNGTYFIRCGIAVAIVNEFRVPTEVCLQYEHDGNNFRMYELQTTKENPSSTDIPIKIPSDDNSSESDGSIDRKLEEIVSFARSLEPLENKDEGEYVNSGERVQQQAVNEGEDYRWTRVISDAFAKGKSVLHFPSYVCNDYPFSLDHELKVINRDTNYTVTCTVAKANTKIPQFQLGGSTSASNNKVNNSAYSEVINPTFKSSDGKYSRKFPLHSKYIGVQRLDFEDDTQAGSSVDVDNNVDHFKSTCYAASEIELKDLQHMVDNYNGLAQAYRRVRDALQNGSECQLSLRLYRNREKDSRMHNIPTADEVAGLIVGDFDDSDIGRDVIVNERKYGLTRIHETHVLFLPLQYPLLFPRGENGWEPDIPRFFTEEVSKEKKRERVSIREFIAFRLQDRKVEFGNILYGKRLFQQFVVDCYTMLEAQRLSFIRENQSKIRNDVLSGLQEAVDRGDVDASLVGKRVIIPDSFTGGPRYMFNNCQDAMGICKRFGYPDLFITVTCNANWPEIRDFIRPKGFQPSDRPDIVCRVFKMKLDQMLIDFKKNQIFGKVIGGMYTVEFQKRGLPHAHMLLWLDGEHKITSGADIDKLISAEIPHPKLYPKLHAVVTSYMIHGPCGKSNLSSPCMNGTLQCSKFFPKKYKSSTSIDEDGYPSYRRRDTGVVVEKSGVKLDNGFVVPYNPFLLMRYQAHINVEACNKSNAIKYLFKYVNKGHDRSNIEISNGKRVAKNTECVDEIKKYYECRYLSPSEAVWRLFKFDIHQKFPAVIRLSIHLENQQCVKFDDNSKLHNVVSYHEMIDTMFLAWFNANTQYEEGRDLTYAEFPSKFVFHPRDNRWELRKKGFSIGRLSYVPVGAGELYYLRVLLTKVRGCTSYESIKTVNGKLCKTFQEACSELGLLKDDQEFKDGLIEAYETATGGQMRRLFVRLLNMNTMSNPYDVWLSTWHLLADGILYSKRRELNLPELQLSDEELQNLCLIEIQKLLLLNGRTLSDYKTMPVPVDGDVNNFENRLIAEELSYNRDELGVLHASLVEQLTEEQLSVYQKIMTSVLSETGEFYFLYGYGGTGKTFLWRTLSAALRSQGKIVLNVASSGIASLLLPNGKTAHSTFCIPLEINDKSTCNVKQDCHRANLLRAASLIIWDEAPMMNRYCFEAFDRTMRDLMSKVDKDLNTKPFGGKVVVLGGDFRQILPVIRRGTRGDVVNKTLCSSKLWKHCIVLELTKNMRLKGDSADKSQSELKEFADWILKIGDGLIDSDENGEAQIQIPEDLCNLEVDDPLLSLVNFVYPDVVTNYGQPAYFEDQAILAPTLEVVEDVNDYVLSLIPGEEKTYFSCDTPCKSDEDYEVQSDWFTSEFLNDIKCSGIPNHRLTLKVGVPIMLLRNIDQAGGLCNGTRLQVRDLGKNIIKATFINGKHAGETVFLPRMDLIPTDSGLPFKFGRRQFPISLCFAMSINKSQGQSMSKVGLYLPRPVFTHGQLYVAISRVTTKKGLKMLILDEDGKPCTTTLNVVFPEIFESLHNIVS</sequence>
<dbReference type="Proteomes" id="UP001177021">
    <property type="component" value="Unassembled WGS sequence"/>
</dbReference>
<evidence type="ECO:0000313" key="1">
    <source>
        <dbReference type="EMBL" id="CAJ2640092.1"/>
    </source>
</evidence>
<dbReference type="EMBL" id="CASHSV030000024">
    <property type="protein sequence ID" value="CAJ2640092.1"/>
    <property type="molecule type" value="Genomic_DNA"/>
</dbReference>